<reference evidence="9 10" key="1">
    <citation type="journal article" date="2014" name="Int. J. Syst. Evol. Microbiol.">
        <title>Complete genome sequence of Corynebacterium casei LMG S-19264T (=DSM 44701T), isolated from a smear-ripened cheese.</title>
        <authorList>
            <consortium name="US DOE Joint Genome Institute (JGI-PGF)"/>
            <person name="Walter F."/>
            <person name="Albersmeier A."/>
            <person name="Kalinowski J."/>
            <person name="Ruckert C."/>
        </authorList>
    </citation>
    <scope>NUCLEOTIDE SEQUENCE [LARGE SCALE GENOMIC DNA]</scope>
    <source>
        <strain evidence="9 10">CGMCC 1.15358</strain>
    </source>
</reference>
<feature type="transmembrane region" description="Helical" evidence="7">
    <location>
        <begin position="154"/>
        <end position="177"/>
    </location>
</feature>
<dbReference type="PANTHER" id="PTHR12778:SF10">
    <property type="entry name" value="MAJOR FACILITATOR SUPERFAMILY DOMAIN-CONTAINING PROTEIN 3"/>
    <property type="match status" value="1"/>
</dbReference>
<evidence type="ECO:0000256" key="5">
    <source>
        <dbReference type="ARBA" id="ARBA00022989"/>
    </source>
</evidence>
<evidence type="ECO:0000256" key="7">
    <source>
        <dbReference type="SAM" id="Phobius"/>
    </source>
</evidence>
<dbReference type="OrthoDB" id="9787815at2"/>
<keyword evidence="6 7" id="KW-0472">Membrane</keyword>
<feature type="transmembrane region" description="Helical" evidence="7">
    <location>
        <begin position="241"/>
        <end position="260"/>
    </location>
</feature>
<evidence type="ECO:0000256" key="6">
    <source>
        <dbReference type="ARBA" id="ARBA00023136"/>
    </source>
</evidence>
<dbReference type="AlphaFoldDB" id="A0A916YKF7"/>
<feature type="transmembrane region" description="Helical" evidence="7">
    <location>
        <begin position="406"/>
        <end position="425"/>
    </location>
</feature>
<name>A0A916YKF7_9SPHN</name>
<evidence type="ECO:0000313" key="10">
    <source>
        <dbReference type="Proteomes" id="UP000598997"/>
    </source>
</evidence>
<accession>A0A916YKF7</accession>
<keyword evidence="4 7" id="KW-0812">Transmembrane</keyword>
<evidence type="ECO:0000256" key="1">
    <source>
        <dbReference type="ARBA" id="ARBA00004141"/>
    </source>
</evidence>
<comment type="similarity">
    <text evidence="2">Belongs to the major facilitator superfamily.</text>
</comment>
<keyword evidence="5 7" id="KW-1133">Transmembrane helix</keyword>
<dbReference type="EMBL" id="BMIO01000007">
    <property type="protein sequence ID" value="GGD48583.1"/>
    <property type="molecule type" value="Genomic_DNA"/>
</dbReference>
<evidence type="ECO:0000259" key="8">
    <source>
        <dbReference type="PROSITE" id="PS50850"/>
    </source>
</evidence>
<feature type="transmembrane region" description="Helical" evidence="7">
    <location>
        <begin position="280"/>
        <end position="301"/>
    </location>
</feature>
<dbReference type="RefSeq" id="WP_066763853.1">
    <property type="nucleotide sequence ID" value="NZ_BMIO01000007.1"/>
</dbReference>
<evidence type="ECO:0000256" key="4">
    <source>
        <dbReference type="ARBA" id="ARBA00022692"/>
    </source>
</evidence>
<keyword evidence="3" id="KW-0813">Transport</keyword>
<organism evidence="9 10">
    <name type="scientific">Croceicoccus pelagius</name>
    <dbReference type="NCBI Taxonomy" id="1703341"/>
    <lineage>
        <taxon>Bacteria</taxon>
        <taxon>Pseudomonadati</taxon>
        <taxon>Pseudomonadota</taxon>
        <taxon>Alphaproteobacteria</taxon>
        <taxon>Sphingomonadales</taxon>
        <taxon>Erythrobacteraceae</taxon>
        <taxon>Croceicoccus</taxon>
    </lineage>
</organism>
<dbReference type="Pfam" id="PF07690">
    <property type="entry name" value="MFS_1"/>
    <property type="match status" value="1"/>
</dbReference>
<comment type="subcellular location">
    <subcellularLocation>
        <location evidence="1">Membrane</location>
        <topology evidence="1">Multi-pass membrane protein</topology>
    </subcellularLocation>
</comment>
<feature type="transmembrane region" description="Helical" evidence="7">
    <location>
        <begin position="22"/>
        <end position="44"/>
    </location>
</feature>
<evidence type="ECO:0000256" key="3">
    <source>
        <dbReference type="ARBA" id="ARBA00022448"/>
    </source>
</evidence>
<feature type="transmembrane region" description="Helical" evidence="7">
    <location>
        <begin position="183"/>
        <end position="203"/>
    </location>
</feature>
<feature type="transmembrane region" description="Helical" evidence="7">
    <location>
        <begin position="367"/>
        <end position="386"/>
    </location>
</feature>
<feature type="transmembrane region" description="Helical" evidence="7">
    <location>
        <begin position="313"/>
        <end position="333"/>
    </location>
</feature>
<dbReference type="Gene3D" id="1.20.1250.20">
    <property type="entry name" value="MFS general substrate transporter like domains"/>
    <property type="match status" value="1"/>
</dbReference>
<evidence type="ECO:0000256" key="2">
    <source>
        <dbReference type="ARBA" id="ARBA00008335"/>
    </source>
</evidence>
<evidence type="ECO:0000313" key="9">
    <source>
        <dbReference type="EMBL" id="GGD48583.1"/>
    </source>
</evidence>
<dbReference type="InterPro" id="IPR011701">
    <property type="entry name" value="MFS"/>
</dbReference>
<feature type="domain" description="Major facilitator superfamily (MFS) profile" evidence="8">
    <location>
        <begin position="21"/>
        <end position="430"/>
    </location>
</feature>
<dbReference type="Proteomes" id="UP000598997">
    <property type="component" value="Unassembled WGS sequence"/>
</dbReference>
<dbReference type="GO" id="GO:0016020">
    <property type="term" value="C:membrane"/>
    <property type="evidence" value="ECO:0007669"/>
    <property type="project" value="UniProtKB-SubCell"/>
</dbReference>
<dbReference type="InterPro" id="IPR020846">
    <property type="entry name" value="MFS_dom"/>
</dbReference>
<feature type="transmembrane region" description="Helical" evidence="7">
    <location>
        <begin position="116"/>
        <end position="133"/>
    </location>
</feature>
<sequence>MASIAIGAGNGLILTRSKPLRLLTLLLFYFAQGFPIGLFFYALPAWMSVNGASTPQVASVVAAASLPWSLKLVNGFLIDRYTYLPMGRRRIWIICAQGVIVTSFLIGALLSPDARAVFLLSALGFASNAAVTFQDVGIDSLAVDIMPEDERARAAGIMFGAQLLGIAASTSLGGTLFQYFDLPVGLAVLAVIPLAIMLFGMAIRERDGERRLPWTEGEAHPGNLAIQVEAWWPLLKSSFKALVVPITLGIAPILLARSVPHGAFEAFHPELFTQIAGWEISGYTNLISTSSLVSGLLGLVIGGWMVDAIGSRASLLIGAGLGIVLLTFMGFATDLWTQDWWLTTFIILFDILALLYIVATIPICMRLCLPAVAATQFTIYMAMGNFGRPLGAWMASWTAGAGHPEWLYFCSAIAWACATLLVLFVRFPEKGTAVDEVVSGLPGADGIPARID</sequence>
<gene>
    <name evidence="9" type="ORF">GCM10010989_23590</name>
</gene>
<dbReference type="GO" id="GO:0022857">
    <property type="term" value="F:transmembrane transporter activity"/>
    <property type="evidence" value="ECO:0007669"/>
    <property type="project" value="InterPro"/>
</dbReference>
<proteinExistence type="inferred from homology"/>
<dbReference type="InterPro" id="IPR004752">
    <property type="entry name" value="AmpG_permease/AT-1"/>
</dbReference>
<feature type="transmembrane region" description="Helical" evidence="7">
    <location>
        <begin position="56"/>
        <end position="78"/>
    </location>
</feature>
<comment type="caution">
    <text evidence="9">The sequence shown here is derived from an EMBL/GenBank/DDBJ whole genome shotgun (WGS) entry which is preliminary data.</text>
</comment>
<protein>
    <recommendedName>
        <fullName evidence="8">Major facilitator superfamily (MFS) profile domain-containing protein</fullName>
    </recommendedName>
</protein>
<dbReference type="SUPFAM" id="SSF103473">
    <property type="entry name" value="MFS general substrate transporter"/>
    <property type="match status" value="1"/>
</dbReference>
<dbReference type="PROSITE" id="PS50850">
    <property type="entry name" value="MFS"/>
    <property type="match status" value="1"/>
</dbReference>
<dbReference type="PANTHER" id="PTHR12778">
    <property type="entry name" value="SOLUTE CARRIER FAMILY 33 ACETYL-COA TRANSPORTER -RELATED"/>
    <property type="match status" value="1"/>
</dbReference>
<feature type="transmembrane region" description="Helical" evidence="7">
    <location>
        <begin position="339"/>
        <end position="358"/>
    </location>
</feature>
<dbReference type="InterPro" id="IPR036259">
    <property type="entry name" value="MFS_trans_sf"/>
</dbReference>
<keyword evidence="10" id="KW-1185">Reference proteome</keyword>
<feature type="transmembrane region" description="Helical" evidence="7">
    <location>
        <begin position="90"/>
        <end position="110"/>
    </location>
</feature>